<accession>A0A543ABH6</accession>
<evidence type="ECO:0000313" key="10">
    <source>
        <dbReference type="Proteomes" id="UP000320209"/>
    </source>
</evidence>
<feature type="transmembrane region" description="Helical" evidence="7">
    <location>
        <begin position="74"/>
        <end position="95"/>
    </location>
</feature>
<dbReference type="PANTHER" id="PTHR40074:SF4">
    <property type="entry name" value="INNER MEMBRANE PROTEIN YCFT"/>
    <property type="match status" value="1"/>
</dbReference>
<name>A0A543ABH6_9ACTN</name>
<keyword evidence="3" id="KW-1003">Cell membrane</keyword>
<evidence type="ECO:0000256" key="2">
    <source>
        <dbReference type="ARBA" id="ARBA00007400"/>
    </source>
</evidence>
<organism evidence="9 10">
    <name type="scientific">Nocardioides albertanoniae</name>
    <dbReference type="NCBI Taxonomy" id="1175486"/>
    <lineage>
        <taxon>Bacteria</taxon>
        <taxon>Bacillati</taxon>
        <taxon>Actinomycetota</taxon>
        <taxon>Actinomycetes</taxon>
        <taxon>Propionibacteriales</taxon>
        <taxon>Nocardioidaceae</taxon>
        <taxon>Nocardioides</taxon>
    </lineage>
</organism>
<dbReference type="GO" id="GO:0005886">
    <property type="term" value="C:plasma membrane"/>
    <property type="evidence" value="ECO:0007669"/>
    <property type="project" value="UniProtKB-SubCell"/>
</dbReference>
<dbReference type="Proteomes" id="UP000320209">
    <property type="component" value="Unassembled WGS sequence"/>
</dbReference>
<keyword evidence="6 7" id="KW-0472">Membrane</keyword>
<dbReference type="PANTHER" id="PTHR40074">
    <property type="entry name" value="O-ACETYLTRANSFERASE WECH"/>
    <property type="match status" value="1"/>
</dbReference>
<keyword evidence="10" id="KW-1185">Reference proteome</keyword>
<evidence type="ECO:0000256" key="6">
    <source>
        <dbReference type="ARBA" id="ARBA00023136"/>
    </source>
</evidence>
<evidence type="ECO:0000256" key="4">
    <source>
        <dbReference type="ARBA" id="ARBA00022692"/>
    </source>
</evidence>
<feature type="transmembrane region" description="Helical" evidence="7">
    <location>
        <begin position="170"/>
        <end position="188"/>
    </location>
</feature>
<dbReference type="AlphaFoldDB" id="A0A543ABH6"/>
<gene>
    <name evidence="9" type="ORF">FB381_3874</name>
</gene>
<feature type="transmembrane region" description="Helical" evidence="7">
    <location>
        <begin position="115"/>
        <end position="132"/>
    </location>
</feature>
<evidence type="ECO:0000313" key="9">
    <source>
        <dbReference type="EMBL" id="TQL69951.1"/>
    </source>
</evidence>
<dbReference type="Pfam" id="PF01757">
    <property type="entry name" value="Acyl_transf_3"/>
    <property type="match status" value="1"/>
</dbReference>
<feature type="domain" description="Acyltransferase 3" evidence="8">
    <location>
        <begin position="4"/>
        <end position="300"/>
    </location>
</feature>
<feature type="transmembrane region" description="Helical" evidence="7">
    <location>
        <begin position="195"/>
        <end position="214"/>
    </location>
</feature>
<keyword evidence="4 7" id="KW-0812">Transmembrane</keyword>
<feature type="transmembrane region" description="Helical" evidence="7">
    <location>
        <begin position="12"/>
        <end position="33"/>
    </location>
</feature>
<evidence type="ECO:0000256" key="1">
    <source>
        <dbReference type="ARBA" id="ARBA00004651"/>
    </source>
</evidence>
<keyword evidence="5 7" id="KW-1133">Transmembrane helix</keyword>
<comment type="similarity">
    <text evidence="2">Belongs to the acyltransferase 3 family.</text>
</comment>
<evidence type="ECO:0000256" key="5">
    <source>
        <dbReference type="ARBA" id="ARBA00022989"/>
    </source>
</evidence>
<evidence type="ECO:0000256" key="7">
    <source>
        <dbReference type="SAM" id="Phobius"/>
    </source>
</evidence>
<sequence>MRESWIDSARGLAIILVALFHAVINLDLVGLAGPWSRLAYTLDTFRMPLFFFLSGLLAHRLLTRPLREVLRTRCLTLIYLYVLWCLLLGTFRALLPHAPAGALSGIARVLVAPDVYLWFLYTLCLFTLVGWLTRRLPAWLVVGLALVCSAVFAAGLVSTGDIAWDKTLRYWLFFVLASRAAPVVRTAVPRLRMAHVAGLGASYVVVLGFFVYVADDRIIFVRPMLGLLAVAAGCGLGVVIAGVPALGFVRHLGTRTLPVYVVHAFPVTAAQALLAGRHLDWPPGATLVAVPLLTAAAILLPLGLDRLVTGRIRGIFDFPVASWTAKRTLPPAQPAADPARLPR</sequence>
<feature type="transmembrane region" description="Helical" evidence="7">
    <location>
        <begin position="285"/>
        <end position="304"/>
    </location>
</feature>
<protein>
    <submittedName>
        <fullName evidence="9">Putative membrane protein YcfT</fullName>
    </submittedName>
</protein>
<dbReference type="RefSeq" id="WP_170225237.1">
    <property type="nucleotide sequence ID" value="NZ_VFOV01000001.1"/>
</dbReference>
<dbReference type="EMBL" id="VFOV01000001">
    <property type="protein sequence ID" value="TQL69951.1"/>
    <property type="molecule type" value="Genomic_DNA"/>
</dbReference>
<evidence type="ECO:0000259" key="8">
    <source>
        <dbReference type="Pfam" id="PF01757"/>
    </source>
</evidence>
<dbReference type="GO" id="GO:0009246">
    <property type="term" value="P:enterobacterial common antigen biosynthetic process"/>
    <property type="evidence" value="ECO:0007669"/>
    <property type="project" value="TreeGrafter"/>
</dbReference>
<feature type="transmembrane region" description="Helical" evidence="7">
    <location>
        <begin position="260"/>
        <end position="279"/>
    </location>
</feature>
<evidence type="ECO:0000256" key="3">
    <source>
        <dbReference type="ARBA" id="ARBA00022475"/>
    </source>
</evidence>
<proteinExistence type="inferred from homology"/>
<comment type="caution">
    <text evidence="9">The sequence shown here is derived from an EMBL/GenBank/DDBJ whole genome shotgun (WGS) entry which is preliminary data.</text>
</comment>
<dbReference type="GO" id="GO:0016413">
    <property type="term" value="F:O-acetyltransferase activity"/>
    <property type="evidence" value="ECO:0007669"/>
    <property type="project" value="TreeGrafter"/>
</dbReference>
<feature type="transmembrane region" description="Helical" evidence="7">
    <location>
        <begin position="139"/>
        <end position="158"/>
    </location>
</feature>
<reference evidence="9 10" key="1">
    <citation type="submission" date="2019-06" db="EMBL/GenBank/DDBJ databases">
        <title>Sequencing the genomes of 1000 actinobacteria strains.</title>
        <authorList>
            <person name="Klenk H.-P."/>
        </authorList>
    </citation>
    <scope>NUCLEOTIDE SEQUENCE [LARGE SCALE GENOMIC DNA]</scope>
    <source>
        <strain evidence="9 10">DSM 25218</strain>
    </source>
</reference>
<comment type="subcellular location">
    <subcellularLocation>
        <location evidence="1">Cell membrane</location>
        <topology evidence="1">Multi-pass membrane protein</topology>
    </subcellularLocation>
</comment>
<feature type="transmembrane region" description="Helical" evidence="7">
    <location>
        <begin position="45"/>
        <end position="62"/>
    </location>
</feature>
<dbReference type="InterPro" id="IPR002656">
    <property type="entry name" value="Acyl_transf_3_dom"/>
</dbReference>
<feature type="transmembrane region" description="Helical" evidence="7">
    <location>
        <begin position="226"/>
        <end position="248"/>
    </location>
</feature>